<keyword evidence="3" id="KW-1185">Reference proteome</keyword>
<evidence type="ECO:0000313" key="3">
    <source>
        <dbReference type="Proteomes" id="UP001597168"/>
    </source>
</evidence>
<accession>A0ABW3QRD2</accession>
<gene>
    <name evidence="2" type="ORF">ACFQ3T_09710</name>
</gene>
<name>A0ABW3QRD2_9PSEU</name>
<dbReference type="Proteomes" id="UP001597168">
    <property type="component" value="Unassembled WGS sequence"/>
</dbReference>
<sequence length="274" mass="30646">MADSDHTYSRGDRAALILLGAGKCYWPTCTEPLLTRTDDGKFRIALQIAHIRAAKPDGQRYVPDMDPAVRKSFDNLIFLCVPHHQAVDEKGGEEKYPAETLQEWKEIRESGRFQALRGLRDLTEDRLQDMIATATRERDEDIKRTLDRLERSDAEAAGLLRELRDEVKAREGRRSALDVDAVYALARAADQLRHLEENAGSLNRAADGLRGLEDRAASIVNAVAKLNAAQDTVSELSVALGKLGGLRDDLALMRSTADAVERASRRMEDYGRRY</sequence>
<dbReference type="EMBL" id="JBHTLK010000034">
    <property type="protein sequence ID" value="MFD1147398.1"/>
    <property type="molecule type" value="Genomic_DNA"/>
</dbReference>
<comment type="caution">
    <text evidence="2">The sequence shown here is derived from an EMBL/GenBank/DDBJ whole genome shotgun (WGS) entry which is preliminary data.</text>
</comment>
<evidence type="ECO:0000256" key="1">
    <source>
        <dbReference type="SAM" id="Coils"/>
    </source>
</evidence>
<protein>
    <recommendedName>
        <fullName evidence="4">HNH endonuclease</fullName>
    </recommendedName>
</protein>
<proteinExistence type="predicted"/>
<evidence type="ECO:0008006" key="4">
    <source>
        <dbReference type="Google" id="ProtNLM"/>
    </source>
</evidence>
<dbReference type="RefSeq" id="WP_380722495.1">
    <property type="nucleotide sequence ID" value="NZ_JBHTLK010000034.1"/>
</dbReference>
<feature type="coiled-coil region" evidence="1">
    <location>
        <begin position="146"/>
        <end position="205"/>
    </location>
</feature>
<organism evidence="2 3">
    <name type="scientific">Saccharothrix hoggarensis</name>
    <dbReference type="NCBI Taxonomy" id="913853"/>
    <lineage>
        <taxon>Bacteria</taxon>
        <taxon>Bacillati</taxon>
        <taxon>Actinomycetota</taxon>
        <taxon>Actinomycetes</taxon>
        <taxon>Pseudonocardiales</taxon>
        <taxon>Pseudonocardiaceae</taxon>
        <taxon>Saccharothrix</taxon>
    </lineage>
</organism>
<evidence type="ECO:0000313" key="2">
    <source>
        <dbReference type="EMBL" id="MFD1147398.1"/>
    </source>
</evidence>
<keyword evidence="1" id="KW-0175">Coiled coil</keyword>
<reference evidence="3" key="1">
    <citation type="journal article" date="2019" name="Int. J. Syst. Evol. Microbiol.">
        <title>The Global Catalogue of Microorganisms (GCM) 10K type strain sequencing project: providing services to taxonomists for standard genome sequencing and annotation.</title>
        <authorList>
            <consortium name="The Broad Institute Genomics Platform"/>
            <consortium name="The Broad Institute Genome Sequencing Center for Infectious Disease"/>
            <person name="Wu L."/>
            <person name="Ma J."/>
        </authorList>
    </citation>
    <scope>NUCLEOTIDE SEQUENCE [LARGE SCALE GENOMIC DNA]</scope>
    <source>
        <strain evidence="3">CCUG 60214</strain>
    </source>
</reference>